<name>A0ABD2KM79_HETSC</name>
<organism evidence="1 2">
    <name type="scientific">Heterodera schachtii</name>
    <name type="common">Sugarbeet cyst nematode worm</name>
    <name type="synonym">Tylenchus schachtii</name>
    <dbReference type="NCBI Taxonomy" id="97005"/>
    <lineage>
        <taxon>Eukaryota</taxon>
        <taxon>Metazoa</taxon>
        <taxon>Ecdysozoa</taxon>
        <taxon>Nematoda</taxon>
        <taxon>Chromadorea</taxon>
        <taxon>Rhabditida</taxon>
        <taxon>Tylenchina</taxon>
        <taxon>Tylenchomorpha</taxon>
        <taxon>Tylenchoidea</taxon>
        <taxon>Heteroderidae</taxon>
        <taxon>Heteroderinae</taxon>
        <taxon>Heterodera</taxon>
    </lineage>
</organism>
<evidence type="ECO:0000313" key="1">
    <source>
        <dbReference type="EMBL" id="KAL3103879.1"/>
    </source>
</evidence>
<keyword evidence="2" id="KW-1185">Reference proteome</keyword>
<sequence>MPSALQNDFKVVRIRTRCRTNFRPCFFPARYKISMSTESSSSITNSDHHSVWTEKTPPCAPRHLETWFKVVRIRRIRSHQMMSTELHSVATLAIAFRDITPRRFAYISVWHLQHSNWNSETWATKFYRNVVGRGN</sequence>
<protein>
    <submittedName>
        <fullName evidence="1">Uncharacterized protein</fullName>
    </submittedName>
</protein>
<dbReference type="EMBL" id="JBICCN010000009">
    <property type="protein sequence ID" value="KAL3103879.1"/>
    <property type="molecule type" value="Genomic_DNA"/>
</dbReference>
<proteinExistence type="predicted"/>
<gene>
    <name evidence="1" type="ORF">niasHS_000873</name>
</gene>
<reference evidence="1 2" key="1">
    <citation type="submission" date="2024-10" db="EMBL/GenBank/DDBJ databases">
        <authorList>
            <person name="Kim D."/>
        </authorList>
    </citation>
    <scope>NUCLEOTIDE SEQUENCE [LARGE SCALE GENOMIC DNA]</scope>
    <source>
        <strain evidence="1">Taebaek</strain>
    </source>
</reference>
<accession>A0ABD2KM79</accession>
<dbReference type="AlphaFoldDB" id="A0ABD2KM79"/>
<comment type="caution">
    <text evidence="1">The sequence shown here is derived from an EMBL/GenBank/DDBJ whole genome shotgun (WGS) entry which is preliminary data.</text>
</comment>
<evidence type="ECO:0000313" key="2">
    <source>
        <dbReference type="Proteomes" id="UP001620645"/>
    </source>
</evidence>
<dbReference type="Proteomes" id="UP001620645">
    <property type="component" value="Unassembled WGS sequence"/>
</dbReference>